<dbReference type="EMBL" id="JAFBDT010000001">
    <property type="protein sequence ID" value="MBM7560774.1"/>
    <property type="molecule type" value="Genomic_DNA"/>
</dbReference>
<name>A0ABS2MMZ9_9FIRM</name>
<comment type="catalytic activity">
    <reaction evidence="8">
        <text>5-phospho-alpha-D-ribose 1-diphosphate + nicotinate + ATP + H2O = nicotinate beta-D-ribonucleotide + ADP + phosphate + diphosphate</text>
        <dbReference type="Rhea" id="RHEA:36163"/>
        <dbReference type="ChEBI" id="CHEBI:15377"/>
        <dbReference type="ChEBI" id="CHEBI:30616"/>
        <dbReference type="ChEBI" id="CHEBI:32544"/>
        <dbReference type="ChEBI" id="CHEBI:33019"/>
        <dbReference type="ChEBI" id="CHEBI:43474"/>
        <dbReference type="ChEBI" id="CHEBI:57502"/>
        <dbReference type="ChEBI" id="CHEBI:58017"/>
        <dbReference type="ChEBI" id="CHEBI:456216"/>
        <dbReference type="EC" id="6.3.4.21"/>
    </reaction>
</comment>
<feature type="domain" description="Quinolinate phosphoribosyl transferase C-terminal" evidence="9">
    <location>
        <begin position="129"/>
        <end position="317"/>
    </location>
</feature>
<dbReference type="SUPFAM" id="SSF51690">
    <property type="entry name" value="Nicotinate/Quinolinate PRTase C-terminal domain-like"/>
    <property type="match status" value="1"/>
</dbReference>
<dbReference type="InterPro" id="IPR053190">
    <property type="entry name" value="NAPRTase-like"/>
</dbReference>
<keyword evidence="5" id="KW-0662">Pyridine nucleotide biosynthesis</keyword>
<proteinExistence type="predicted"/>
<keyword evidence="12" id="KW-1185">Reference proteome</keyword>
<comment type="caution">
    <text evidence="11">The sequence shown here is derived from an EMBL/GenBank/DDBJ whole genome shotgun (WGS) entry which is preliminary data.</text>
</comment>
<dbReference type="PIRSF" id="PIRSF000484">
    <property type="entry name" value="NAPRT"/>
    <property type="match status" value="1"/>
</dbReference>
<evidence type="ECO:0000256" key="7">
    <source>
        <dbReference type="ARBA" id="ARBA00047445"/>
    </source>
</evidence>
<evidence type="ECO:0000256" key="2">
    <source>
        <dbReference type="ARBA" id="ARBA00013236"/>
    </source>
</evidence>
<dbReference type="GO" id="GO:0016757">
    <property type="term" value="F:glycosyltransferase activity"/>
    <property type="evidence" value="ECO:0007669"/>
    <property type="project" value="UniProtKB-KW"/>
</dbReference>
<dbReference type="PANTHER" id="PTHR43202">
    <property type="entry name" value="NICOTINATE-NUCLEOTIDE PYROPHOSPHORYLASE"/>
    <property type="match status" value="1"/>
</dbReference>
<keyword evidence="11" id="KW-0328">Glycosyltransferase</keyword>
<dbReference type="InterPro" id="IPR013785">
    <property type="entry name" value="Aldolase_TIM"/>
</dbReference>
<dbReference type="GO" id="GO:0004516">
    <property type="term" value="F:nicotinate phosphoribosyltransferase activity"/>
    <property type="evidence" value="ECO:0007669"/>
    <property type="project" value="UniProtKB-EC"/>
</dbReference>
<evidence type="ECO:0000313" key="11">
    <source>
        <dbReference type="EMBL" id="MBM7560774.1"/>
    </source>
</evidence>
<keyword evidence="6" id="KW-0808">Transferase</keyword>
<comment type="pathway">
    <text evidence="1">Cofactor biosynthesis; NAD(+) biosynthesis; nicotinate D-ribonucleotide from nicotinate: step 1/1.</text>
</comment>
<organism evidence="11 12">
    <name type="scientific">Fusibacter tunisiensis</name>
    <dbReference type="NCBI Taxonomy" id="1008308"/>
    <lineage>
        <taxon>Bacteria</taxon>
        <taxon>Bacillati</taxon>
        <taxon>Bacillota</taxon>
        <taxon>Clostridia</taxon>
        <taxon>Eubacteriales</taxon>
        <taxon>Eubacteriales Family XII. Incertae Sedis</taxon>
        <taxon>Fusibacter</taxon>
    </lineage>
</organism>
<evidence type="ECO:0000259" key="9">
    <source>
        <dbReference type="Pfam" id="PF01729"/>
    </source>
</evidence>
<evidence type="ECO:0000256" key="8">
    <source>
        <dbReference type="ARBA" id="ARBA00048668"/>
    </source>
</evidence>
<gene>
    <name evidence="11" type="ORF">JOC49_000283</name>
</gene>
<evidence type="ECO:0000256" key="4">
    <source>
        <dbReference type="ARBA" id="ARBA00022598"/>
    </source>
</evidence>
<dbReference type="NCBIfam" id="NF006415">
    <property type="entry name" value="PRK08662.1"/>
    <property type="match status" value="1"/>
</dbReference>
<evidence type="ECO:0000256" key="1">
    <source>
        <dbReference type="ARBA" id="ARBA00004952"/>
    </source>
</evidence>
<evidence type="ECO:0000256" key="5">
    <source>
        <dbReference type="ARBA" id="ARBA00022642"/>
    </source>
</evidence>
<keyword evidence="3" id="KW-0597">Phosphoprotein</keyword>
<dbReference type="SUPFAM" id="SSF54675">
    <property type="entry name" value="Nicotinate/Quinolinate PRTase N-terminal domain-like"/>
    <property type="match status" value="1"/>
</dbReference>
<dbReference type="RefSeq" id="WP_204661435.1">
    <property type="nucleotide sequence ID" value="NZ_JAFBDT010000001.1"/>
</dbReference>
<protein>
    <recommendedName>
        <fullName evidence="2">nicotinate phosphoribosyltransferase</fullName>
        <ecNumber evidence="2">6.3.4.21</ecNumber>
    </recommendedName>
</protein>
<evidence type="ECO:0000256" key="3">
    <source>
        <dbReference type="ARBA" id="ARBA00022553"/>
    </source>
</evidence>
<dbReference type="InterPro" id="IPR002638">
    <property type="entry name" value="Quinolinate_PRibosylTrfase_C"/>
</dbReference>
<dbReference type="Pfam" id="PF02749">
    <property type="entry name" value="QRPTase_N"/>
    <property type="match status" value="1"/>
</dbReference>
<dbReference type="Proteomes" id="UP000767854">
    <property type="component" value="Unassembled WGS sequence"/>
</dbReference>
<evidence type="ECO:0000259" key="10">
    <source>
        <dbReference type="Pfam" id="PF02749"/>
    </source>
</evidence>
<evidence type="ECO:0000313" key="12">
    <source>
        <dbReference type="Proteomes" id="UP000767854"/>
    </source>
</evidence>
<feature type="domain" description="Quinolinate phosphoribosyl transferase N-terminal" evidence="10">
    <location>
        <begin position="37"/>
        <end position="126"/>
    </location>
</feature>
<accession>A0ABS2MMZ9</accession>
<dbReference type="Gene3D" id="3.90.1170.20">
    <property type="entry name" value="Quinolinate phosphoribosyl transferase, N-terminal domain"/>
    <property type="match status" value="1"/>
</dbReference>
<dbReference type="Pfam" id="PF01729">
    <property type="entry name" value="QRPTase_C"/>
    <property type="match status" value="1"/>
</dbReference>
<dbReference type="InterPro" id="IPR007229">
    <property type="entry name" value="Nic_PRibTrfase-Fam"/>
</dbReference>
<dbReference type="InterPro" id="IPR036068">
    <property type="entry name" value="Nicotinate_pribotase-like_C"/>
</dbReference>
<dbReference type="PANTHER" id="PTHR43202:SF1">
    <property type="entry name" value="NICOTINATE PHOSPHORIBOSYLTRANSFERASE"/>
    <property type="match status" value="1"/>
</dbReference>
<dbReference type="Gene3D" id="3.20.20.70">
    <property type="entry name" value="Aldolase class I"/>
    <property type="match status" value="1"/>
</dbReference>
<keyword evidence="4 11" id="KW-0436">Ligase</keyword>
<evidence type="ECO:0000256" key="6">
    <source>
        <dbReference type="ARBA" id="ARBA00022679"/>
    </source>
</evidence>
<sequence length="345" mass="37332">MIKELKHLSDIDEIQISDHRKLHSATHDEIIAGHTTDVYFLRTLDILEELNLSDSEVVAEIFPRKPGVMAGMAEALNLLKGRGLEIWALDEGESFEPKDTVLRIKGKYKDFAIYETTLLGMLASASGWATASREVKEACGDKFFLCFGARHVHPSVAPVMERAAVIGGAGGASCILAAKLSGIEPSGTVPHSAMLVAGDTLPVAETYDRIASKSHNRIVLVDTYKDEVEEALRIAEKLDGNLYGIRLDTPSERGGVTPGLVREMRAKLDLNGFNTVKIFVSGGLYPEKIKSLSEAGADAFGVGSYISAASPIDMTMDLKVVNGKSVAKRGRIPGLIENPKLKKRD</sequence>
<dbReference type="InterPro" id="IPR022412">
    <property type="entry name" value="Quinolinate_PRibosylTrfase_N"/>
</dbReference>
<dbReference type="EC" id="6.3.4.21" evidence="2"/>
<comment type="catalytic activity">
    <reaction evidence="7">
        <text>nicotinate beta-D-ribonucleotide + CO2 + diphosphate = quinolinate + 5-phospho-alpha-D-ribose 1-diphosphate + 2 H(+)</text>
        <dbReference type="Rhea" id="RHEA:12733"/>
        <dbReference type="ChEBI" id="CHEBI:15378"/>
        <dbReference type="ChEBI" id="CHEBI:16526"/>
        <dbReference type="ChEBI" id="CHEBI:29959"/>
        <dbReference type="ChEBI" id="CHEBI:33019"/>
        <dbReference type="ChEBI" id="CHEBI:57502"/>
        <dbReference type="ChEBI" id="CHEBI:58017"/>
        <dbReference type="EC" id="2.4.2.19"/>
    </reaction>
</comment>
<dbReference type="InterPro" id="IPR037128">
    <property type="entry name" value="Quinolinate_PRibosylTase_N_sf"/>
</dbReference>
<reference evidence="11 12" key="1">
    <citation type="submission" date="2021-01" db="EMBL/GenBank/DDBJ databases">
        <title>Genomic Encyclopedia of Type Strains, Phase IV (KMG-IV): sequencing the most valuable type-strain genomes for metagenomic binning, comparative biology and taxonomic classification.</title>
        <authorList>
            <person name="Goeker M."/>
        </authorList>
    </citation>
    <scope>NUCLEOTIDE SEQUENCE [LARGE SCALE GENOMIC DNA]</scope>
    <source>
        <strain evidence="11 12">DSM 24436</strain>
    </source>
</reference>